<proteinExistence type="inferred from homology"/>
<dbReference type="InterPro" id="IPR004089">
    <property type="entry name" value="MCPsignal_dom"/>
</dbReference>
<feature type="domain" description="Methyl-accepting transducer" evidence="7">
    <location>
        <begin position="293"/>
        <end position="543"/>
    </location>
</feature>
<keyword evidence="2" id="KW-1003">Cell membrane</keyword>
<dbReference type="InterPro" id="IPR004090">
    <property type="entry name" value="Chemotax_Me-accpt_rcpt"/>
</dbReference>
<keyword evidence="2" id="KW-0997">Cell inner membrane</keyword>
<dbReference type="PANTHER" id="PTHR32089:SF112">
    <property type="entry name" value="LYSOZYME-LIKE PROTEIN-RELATED"/>
    <property type="match status" value="1"/>
</dbReference>
<dbReference type="PROSITE" id="PS50885">
    <property type="entry name" value="HAMP"/>
    <property type="match status" value="1"/>
</dbReference>
<comment type="caution">
    <text evidence="10">The sequence shown here is derived from an EMBL/GenBank/DDBJ whole genome shotgun (WGS) entry which is preliminary data.</text>
</comment>
<gene>
    <name evidence="10" type="ORF">FIM25_12075</name>
</gene>
<evidence type="ECO:0000313" key="11">
    <source>
        <dbReference type="Proteomes" id="UP000321899"/>
    </source>
</evidence>
<dbReference type="Pfam" id="PF00015">
    <property type="entry name" value="MCPsignal"/>
    <property type="match status" value="1"/>
</dbReference>
<dbReference type="InterPro" id="IPR003660">
    <property type="entry name" value="HAMP_dom"/>
</dbReference>
<feature type="transmembrane region" description="Helical" evidence="6">
    <location>
        <begin position="20"/>
        <end position="38"/>
    </location>
</feature>
<dbReference type="Pfam" id="PF12729">
    <property type="entry name" value="4HB_MCP_1"/>
    <property type="match status" value="1"/>
</dbReference>
<dbReference type="GO" id="GO:0006935">
    <property type="term" value="P:chemotaxis"/>
    <property type="evidence" value="ECO:0007669"/>
    <property type="project" value="InterPro"/>
</dbReference>
<evidence type="ECO:0000256" key="3">
    <source>
        <dbReference type="ARBA" id="ARBA00023224"/>
    </source>
</evidence>
<evidence type="ECO:0000313" key="10">
    <source>
        <dbReference type="EMBL" id="TYT74018.1"/>
    </source>
</evidence>
<feature type="transmembrane region" description="Helical" evidence="6">
    <location>
        <begin position="212"/>
        <end position="231"/>
    </location>
</feature>
<name>A0A5S5MEC9_9BACT</name>
<dbReference type="GO" id="GO:0007165">
    <property type="term" value="P:signal transduction"/>
    <property type="evidence" value="ECO:0007669"/>
    <property type="project" value="UniProtKB-KW"/>
</dbReference>
<dbReference type="Gene3D" id="1.10.287.950">
    <property type="entry name" value="Methyl-accepting chemotaxis protein"/>
    <property type="match status" value="1"/>
</dbReference>
<keyword evidence="11" id="KW-1185">Reference proteome</keyword>
<evidence type="ECO:0000256" key="6">
    <source>
        <dbReference type="SAM" id="Phobius"/>
    </source>
</evidence>
<organism evidence="10 11">
    <name type="scientific">Desulfobotulus mexicanus</name>
    <dbReference type="NCBI Taxonomy" id="2586642"/>
    <lineage>
        <taxon>Bacteria</taxon>
        <taxon>Pseudomonadati</taxon>
        <taxon>Thermodesulfobacteriota</taxon>
        <taxon>Desulfobacteria</taxon>
        <taxon>Desulfobacterales</taxon>
        <taxon>Desulfobacteraceae</taxon>
        <taxon>Desulfobotulus</taxon>
    </lineage>
</organism>
<dbReference type="OrthoDB" id="5342522at2"/>
<dbReference type="PROSITE" id="PS50111">
    <property type="entry name" value="CHEMOTAXIS_TRANSDUC_2"/>
    <property type="match status" value="1"/>
</dbReference>
<dbReference type="Pfam" id="PF00672">
    <property type="entry name" value="HAMP"/>
    <property type="match status" value="1"/>
</dbReference>
<dbReference type="SMART" id="SM00283">
    <property type="entry name" value="MA"/>
    <property type="match status" value="1"/>
</dbReference>
<evidence type="ECO:0000256" key="2">
    <source>
        <dbReference type="ARBA" id="ARBA00022519"/>
    </source>
</evidence>
<dbReference type="PRINTS" id="PR00260">
    <property type="entry name" value="CHEMTRNSDUCR"/>
</dbReference>
<keyword evidence="3 5" id="KW-0807">Transducer</keyword>
<dbReference type="PROSITE" id="PS50192">
    <property type="entry name" value="T_SNARE"/>
    <property type="match status" value="1"/>
</dbReference>
<dbReference type="InterPro" id="IPR024478">
    <property type="entry name" value="HlyB_4HB_MCP"/>
</dbReference>
<feature type="domain" description="HAMP" evidence="9">
    <location>
        <begin position="233"/>
        <end position="288"/>
    </location>
</feature>
<dbReference type="AlphaFoldDB" id="A0A5S5MEC9"/>
<dbReference type="SUPFAM" id="SSF58104">
    <property type="entry name" value="Methyl-accepting chemotaxis protein (MCP) signaling domain"/>
    <property type="match status" value="1"/>
</dbReference>
<reference evidence="10 11" key="1">
    <citation type="submission" date="2019-06" db="EMBL/GenBank/DDBJ databases">
        <title>Desulfobotulus mexicanus sp. nov., a novel sulfate-reducing bacterium isolated from the sediment of an alkaline crater lake in Mexico.</title>
        <authorList>
            <person name="Hirschler-Rea A."/>
        </authorList>
    </citation>
    <scope>NUCLEOTIDE SEQUENCE [LARGE SCALE GENOMIC DNA]</scope>
    <source>
        <strain evidence="10 11">PAR22N</strain>
    </source>
</reference>
<evidence type="ECO:0000256" key="5">
    <source>
        <dbReference type="PROSITE-ProRule" id="PRU00284"/>
    </source>
</evidence>
<feature type="domain" description="T-SNARE coiled-coil homology" evidence="8">
    <location>
        <begin position="466"/>
        <end position="528"/>
    </location>
</feature>
<dbReference type="SMART" id="SM00304">
    <property type="entry name" value="HAMP"/>
    <property type="match status" value="2"/>
</dbReference>
<dbReference type="InterPro" id="IPR000727">
    <property type="entry name" value="T_SNARE_dom"/>
</dbReference>
<keyword evidence="6" id="KW-0472">Membrane</keyword>
<dbReference type="GO" id="GO:0004888">
    <property type="term" value="F:transmembrane signaling receptor activity"/>
    <property type="evidence" value="ECO:0007669"/>
    <property type="project" value="InterPro"/>
</dbReference>
<protein>
    <submittedName>
        <fullName evidence="10">Methyl-accepting chemotaxis protein</fullName>
    </submittedName>
</protein>
<comment type="subcellular location">
    <subcellularLocation>
        <location evidence="1">Cell inner membrane</location>
        <topology evidence="1">Multi-pass membrane protein</topology>
    </subcellularLocation>
</comment>
<dbReference type="EMBL" id="VDMB01000016">
    <property type="protein sequence ID" value="TYT74018.1"/>
    <property type="molecule type" value="Genomic_DNA"/>
</dbReference>
<accession>A0A5S5MEC9</accession>
<dbReference type="Proteomes" id="UP000321899">
    <property type="component" value="Unassembled WGS sequence"/>
</dbReference>
<evidence type="ECO:0000256" key="4">
    <source>
        <dbReference type="ARBA" id="ARBA00029447"/>
    </source>
</evidence>
<evidence type="ECO:0000259" key="9">
    <source>
        <dbReference type="PROSITE" id="PS50885"/>
    </source>
</evidence>
<dbReference type="GO" id="GO:0005886">
    <property type="term" value="C:plasma membrane"/>
    <property type="evidence" value="ECO:0007669"/>
    <property type="project" value="UniProtKB-SubCell"/>
</dbReference>
<evidence type="ECO:0000259" key="7">
    <source>
        <dbReference type="PROSITE" id="PS50111"/>
    </source>
</evidence>
<dbReference type="PANTHER" id="PTHR32089">
    <property type="entry name" value="METHYL-ACCEPTING CHEMOTAXIS PROTEIN MCPB"/>
    <property type="match status" value="1"/>
</dbReference>
<keyword evidence="6" id="KW-0812">Transmembrane</keyword>
<evidence type="ECO:0000256" key="1">
    <source>
        <dbReference type="ARBA" id="ARBA00004429"/>
    </source>
</evidence>
<sequence>MGGDFIMKNIRISMKLTAGFLAVTSIALVIGLMGWNAIGKLEKGIINMADNRIPDLLALSNLNRERMAVRAQTLDVWIEENSDHGVAVASYRRIQQQRRASWAEVDEAMKTLKSIPRAMPRGRELLAAVEKEYEAWRKVYVELDSLIDRFINSRNSEERSVLYREYRATTDRMIPVSEAMGAALEALIENNNTNTGRMAAAQVAQAERMKGVILIFIALGMVSALAVSLLITRSITDPLKETGIIFKAISTGDMTCSVPAGLLRRKDELGVMGSRINEMLSSLKEVFSTMNNGVSTMASSSTELAAISEQTSQGAEESSSRAETVAAAAEEMTVSARNMAEKMVHSSESIGSVAVAMEEMSSTISEIAASTAKASRSTETSVQETEGFASIMEELGQAAREIGRVTEAISEISEQTNLLALNATIEAARAGEAGKGFAVVAGEIKILAQQTASATGDIRQRIDGIQQVSQKALTDVQNIVSSIRGVNEIVTGIASATEEQSAAIHEVKSSLSRASAMVNEADTQSTEMTSVSEEIAKDMASVSMAAIEVKSASSQVLQTVQELSGLSEEIRTMMMRFKL</sequence>
<evidence type="ECO:0000259" key="8">
    <source>
        <dbReference type="PROSITE" id="PS50192"/>
    </source>
</evidence>
<comment type="similarity">
    <text evidence="4">Belongs to the methyl-accepting chemotaxis (MCP) protein family.</text>
</comment>
<keyword evidence="6" id="KW-1133">Transmembrane helix</keyword>